<evidence type="ECO:0000313" key="4">
    <source>
        <dbReference type="Proteomes" id="UP000465112"/>
    </source>
</evidence>
<protein>
    <submittedName>
        <fullName evidence="3">Uncharacterized protein</fullName>
    </submittedName>
</protein>
<feature type="compositionally biased region" description="Basic and acidic residues" evidence="1">
    <location>
        <begin position="227"/>
        <end position="238"/>
    </location>
</feature>
<feature type="region of interest" description="Disordered" evidence="1">
    <location>
        <begin position="213"/>
        <end position="267"/>
    </location>
</feature>
<name>A0A6A5FDS5_PERFL</name>
<evidence type="ECO:0000256" key="1">
    <source>
        <dbReference type="SAM" id="MobiDB-lite"/>
    </source>
</evidence>
<evidence type="ECO:0000313" key="3">
    <source>
        <dbReference type="EMBL" id="KAF1387783.1"/>
    </source>
</evidence>
<comment type="caution">
    <text evidence="3">The sequence shown here is derived from an EMBL/GenBank/DDBJ whole genome shotgun (WGS) entry which is preliminary data.</text>
</comment>
<keyword evidence="2" id="KW-0732">Signal</keyword>
<feature type="signal peptide" evidence="2">
    <location>
        <begin position="1"/>
        <end position="21"/>
    </location>
</feature>
<reference evidence="3 4" key="1">
    <citation type="submission" date="2019-06" db="EMBL/GenBank/DDBJ databases">
        <title>A chromosome-scale genome assembly of the European perch, Perca fluviatilis.</title>
        <authorList>
            <person name="Roques C."/>
            <person name="Zahm M."/>
            <person name="Cabau C."/>
            <person name="Klopp C."/>
            <person name="Bouchez O."/>
            <person name="Donnadieu C."/>
            <person name="Kuhl H."/>
            <person name="Gislard M."/>
            <person name="Guendouz S."/>
            <person name="Journot L."/>
            <person name="Haffray P."/>
            <person name="Bestin A."/>
            <person name="Morvezen R."/>
            <person name="Feron R."/>
            <person name="Wen M."/>
            <person name="Jouanno E."/>
            <person name="Herpin A."/>
            <person name="Schartl M."/>
            <person name="Postlethwait J."/>
            <person name="Schaerlinger B."/>
            <person name="Chardard D."/>
            <person name="Lecocq T."/>
            <person name="Poncet C."/>
            <person name="Jaffrelo L."/>
            <person name="Lampietro C."/>
            <person name="Guiguen Y."/>
        </authorList>
    </citation>
    <scope>NUCLEOTIDE SEQUENCE [LARGE SCALE GENOMIC DNA]</scope>
    <source>
        <tissue evidence="3">Blood</tissue>
    </source>
</reference>
<keyword evidence="4" id="KW-1185">Reference proteome</keyword>
<feature type="region of interest" description="Disordered" evidence="1">
    <location>
        <begin position="124"/>
        <end position="164"/>
    </location>
</feature>
<dbReference type="AlphaFoldDB" id="A0A6A5FDS5"/>
<accession>A0A6A5FDS5</accession>
<evidence type="ECO:0000256" key="2">
    <source>
        <dbReference type="SAM" id="SignalP"/>
    </source>
</evidence>
<dbReference type="EMBL" id="VHII01000007">
    <property type="protein sequence ID" value="KAF1387783.1"/>
    <property type="molecule type" value="Genomic_DNA"/>
</dbReference>
<gene>
    <name evidence="3" type="ORF">PFLUV_G00083530</name>
</gene>
<proteinExistence type="predicted"/>
<feature type="chain" id="PRO_5025569269" evidence="2">
    <location>
        <begin position="22"/>
        <end position="267"/>
    </location>
</feature>
<dbReference type="Proteomes" id="UP000465112">
    <property type="component" value="Chromosome 7"/>
</dbReference>
<organism evidence="3 4">
    <name type="scientific">Perca fluviatilis</name>
    <name type="common">European perch</name>
    <dbReference type="NCBI Taxonomy" id="8168"/>
    <lineage>
        <taxon>Eukaryota</taxon>
        <taxon>Metazoa</taxon>
        <taxon>Chordata</taxon>
        <taxon>Craniata</taxon>
        <taxon>Vertebrata</taxon>
        <taxon>Euteleostomi</taxon>
        <taxon>Actinopterygii</taxon>
        <taxon>Neopterygii</taxon>
        <taxon>Teleostei</taxon>
        <taxon>Neoteleostei</taxon>
        <taxon>Acanthomorphata</taxon>
        <taxon>Eupercaria</taxon>
        <taxon>Perciformes</taxon>
        <taxon>Percoidei</taxon>
        <taxon>Percidae</taxon>
        <taxon>Percinae</taxon>
        <taxon>Perca</taxon>
    </lineage>
</organism>
<sequence>MKLFKCLFLFATMVVTAPIRARRENVLSFLNDALGTTTEKTIPENTTAYRNPPSKPVKEQYSEASNSFTDMSEAKSTESFDTNRFTDVFKGLDSDEIVIPKVVEKDKAPLRRKTNMRLMDMSSRLVQDQGSREHGGPHRTHQASRERTDLNSEEGVTVDSQKAENLSRKQVISLSRDRVTSSLQRKAAPGRVHELNGMLVPGRSRELLDPDSLEDNIGRPAPVGNRGDADYDETREFLSSEMYPKDVLAPPEHMPSSFSVPAKSRAS</sequence>